<dbReference type="PANTHER" id="PTHR43544">
    <property type="entry name" value="SHORT-CHAIN DEHYDROGENASE/REDUCTASE"/>
    <property type="match status" value="1"/>
</dbReference>
<reference evidence="2" key="1">
    <citation type="submission" date="2017-11" db="EMBL/GenBank/DDBJ databases">
        <title>The draft genome sequence of Chromatocurvus sp. F02.</title>
        <authorList>
            <person name="Du Z.-J."/>
            <person name="Chang Y.-Q."/>
        </authorList>
    </citation>
    <scope>NUCLEOTIDE SEQUENCE [LARGE SCALE GENOMIC DNA]</scope>
    <source>
        <strain evidence="2">F02</strain>
    </source>
</reference>
<dbReference type="InterPro" id="IPR051468">
    <property type="entry name" value="Fungal_SecMetab_SDRs"/>
</dbReference>
<dbReference type="SUPFAM" id="SSF51735">
    <property type="entry name" value="NAD(P)-binding Rossmann-fold domains"/>
    <property type="match status" value="1"/>
</dbReference>
<dbReference type="GO" id="GO:0016491">
    <property type="term" value="F:oxidoreductase activity"/>
    <property type="evidence" value="ECO:0007669"/>
    <property type="project" value="TreeGrafter"/>
</dbReference>
<comment type="caution">
    <text evidence="1">The sequence shown here is derived from an EMBL/GenBank/DDBJ whole genome shotgun (WGS) entry which is preliminary data.</text>
</comment>
<keyword evidence="2" id="KW-1185">Reference proteome</keyword>
<dbReference type="OrthoDB" id="9785826at2"/>
<sequence length="221" mass="23512">MKRGLIIGDSGGIGAALFSALEARGVTVTGLSRSRDGLDITSEESVEQRLGALDGDYDLILVTTGALEIGAHEPEKSLRKLTAEAMLAQFKVNTVGPAMVLKHAVKLLPKDRRAVIAVLSARVGSIGDNNLGGWYSYRTAKAAVNQIIHTTAIELARSHKNTICVALHPGTVQTEFTRKYVGRHPSVPAPEAADNLLSVIDGLTTAQTGGFYDWAGKVIPW</sequence>
<dbReference type="PRINTS" id="PR00081">
    <property type="entry name" value="GDHRDH"/>
</dbReference>
<dbReference type="InterPro" id="IPR002347">
    <property type="entry name" value="SDR_fam"/>
</dbReference>
<dbReference type="AlphaFoldDB" id="A0A2N5XZ05"/>
<dbReference type="Pfam" id="PF13561">
    <property type="entry name" value="adh_short_C2"/>
    <property type="match status" value="1"/>
</dbReference>
<accession>A0A2N5XZ05</accession>
<dbReference type="InterPro" id="IPR036291">
    <property type="entry name" value="NAD(P)-bd_dom_sf"/>
</dbReference>
<dbReference type="PANTHER" id="PTHR43544:SF12">
    <property type="entry name" value="NAD(P)-BINDING ROSSMANN-FOLD SUPERFAMILY PROTEIN"/>
    <property type="match status" value="1"/>
</dbReference>
<name>A0A2N5XZ05_9GAMM</name>
<evidence type="ECO:0000313" key="2">
    <source>
        <dbReference type="Proteomes" id="UP000234845"/>
    </source>
</evidence>
<organism evidence="1 2">
    <name type="scientific">Kineobactrum sediminis</name>
    <dbReference type="NCBI Taxonomy" id="1905677"/>
    <lineage>
        <taxon>Bacteria</taxon>
        <taxon>Pseudomonadati</taxon>
        <taxon>Pseudomonadota</taxon>
        <taxon>Gammaproteobacteria</taxon>
        <taxon>Cellvibrionales</taxon>
        <taxon>Halieaceae</taxon>
        <taxon>Kineobactrum</taxon>
    </lineage>
</organism>
<dbReference type="GO" id="GO:0005737">
    <property type="term" value="C:cytoplasm"/>
    <property type="evidence" value="ECO:0007669"/>
    <property type="project" value="TreeGrafter"/>
</dbReference>
<proteinExistence type="predicted"/>
<protein>
    <submittedName>
        <fullName evidence="1">C factor, cell signaling protein</fullName>
    </submittedName>
</protein>
<gene>
    <name evidence="1" type="ORF">CWI75_16165</name>
</gene>
<evidence type="ECO:0000313" key="1">
    <source>
        <dbReference type="EMBL" id="PLW81367.1"/>
    </source>
</evidence>
<dbReference type="EMBL" id="PKLZ01000014">
    <property type="protein sequence ID" value="PLW81367.1"/>
    <property type="molecule type" value="Genomic_DNA"/>
</dbReference>
<dbReference type="Proteomes" id="UP000234845">
    <property type="component" value="Unassembled WGS sequence"/>
</dbReference>
<dbReference type="Gene3D" id="3.40.50.720">
    <property type="entry name" value="NAD(P)-binding Rossmann-like Domain"/>
    <property type="match status" value="1"/>
</dbReference>